<evidence type="ECO:0000313" key="3">
    <source>
        <dbReference type="Proteomes" id="UP000518752"/>
    </source>
</evidence>
<evidence type="ECO:0000256" key="1">
    <source>
        <dbReference type="SAM" id="MobiDB-lite"/>
    </source>
</evidence>
<protein>
    <submittedName>
        <fullName evidence="2">Uncharacterized protein</fullName>
    </submittedName>
</protein>
<dbReference type="OrthoDB" id="3270311at2759"/>
<keyword evidence="3" id="KW-1185">Reference proteome</keyword>
<feature type="region of interest" description="Disordered" evidence="1">
    <location>
        <begin position="1"/>
        <end position="25"/>
    </location>
</feature>
<feature type="region of interest" description="Disordered" evidence="1">
    <location>
        <begin position="449"/>
        <end position="485"/>
    </location>
</feature>
<comment type="caution">
    <text evidence="2">The sequence shown here is derived from an EMBL/GenBank/DDBJ whole genome shotgun (WGS) entry which is preliminary data.</text>
</comment>
<organism evidence="2 3">
    <name type="scientific">Collybiopsis confluens</name>
    <dbReference type="NCBI Taxonomy" id="2823264"/>
    <lineage>
        <taxon>Eukaryota</taxon>
        <taxon>Fungi</taxon>
        <taxon>Dikarya</taxon>
        <taxon>Basidiomycota</taxon>
        <taxon>Agaricomycotina</taxon>
        <taxon>Agaricomycetes</taxon>
        <taxon>Agaricomycetidae</taxon>
        <taxon>Agaricales</taxon>
        <taxon>Marasmiineae</taxon>
        <taxon>Omphalotaceae</taxon>
        <taxon>Collybiopsis</taxon>
    </lineage>
</organism>
<dbReference type="AlphaFoldDB" id="A0A8H5LSD6"/>
<gene>
    <name evidence="2" type="ORF">D9757_010329</name>
</gene>
<dbReference type="EMBL" id="JAACJN010000140">
    <property type="protein sequence ID" value="KAF5367807.1"/>
    <property type="molecule type" value="Genomic_DNA"/>
</dbReference>
<feature type="region of interest" description="Disordered" evidence="1">
    <location>
        <begin position="404"/>
        <end position="437"/>
    </location>
</feature>
<proteinExistence type="predicted"/>
<evidence type="ECO:0000313" key="2">
    <source>
        <dbReference type="EMBL" id="KAF5367807.1"/>
    </source>
</evidence>
<feature type="compositionally biased region" description="Polar residues" evidence="1">
    <location>
        <begin position="348"/>
        <end position="385"/>
    </location>
</feature>
<sequence>MDSLPASSAGTYSSRSDTIFSDSSRPSGSSILWAHLLRKNDLQSSSASQLPLPPIAPIDKSATSTRILLLDTQAHLEKFARSVEVLTVKVDNAKQEIATVKTLFDQDREVLMGDLGDKLNRIQAEIQKGFGNPAQASKLDDIRTYVELKLENMDQRLDSMQMLSQSYSQMLQNQSQVLQSLQDQQGIIIGALTPLLPLLQAVPMHIESARTNVTESLSKYMQSLQLTSFPTHRNVPFTPGRKRSLSITSSTGRKKRRVDENGDTSGLSKAAGTTPNLSRTLLGSATRTHVSVAPRLPLAELPLAKYGTVTSSSPYAAKQSMDIAKLSLSYVTDNQIPQSKVQILPSHTPGNSRRGSPALTSNAGRSPTDSLLSHQPPSVPQTESIRPSIIAQPKMPNILSKTTSSVPKFKQPLPPIANSNTLSRATPTPTPTRRGPTSMRIQGANINANVSPHPFQQLPNLNQPTPKSSPSSTLSAANPGLHALV</sequence>
<feature type="compositionally biased region" description="Low complexity" evidence="1">
    <location>
        <begin position="464"/>
        <end position="475"/>
    </location>
</feature>
<reference evidence="2 3" key="1">
    <citation type="journal article" date="2020" name="ISME J.">
        <title>Uncovering the hidden diversity of litter-decomposition mechanisms in mushroom-forming fungi.</title>
        <authorList>
            <person name="Floudas D."/>
            <person name="Bentzer J."/>
            <person name="Ahren D."/>
            <person name="Johansson T."/>
            <person name="Persson P."/>
            <person name="Tunlid A."/>
        </authorList>
    </citation>
    <scope>NUCLEOTIDE SEQUENCE [LARGE SCALE GENOMIC DNA]</scope>
    <source>
        <strain evidence="2 3">CBS 406.79</strain>
    </source>
</reference>
<feature type="compositionally biased region" description="Low complexity" evidence="1">
    <location>
        <begin position="13"/>
        <end position="25"/>
    </location>
</feature>
<feature type="compositionally biased region" description="Polar residues" evidence="1">
    <location>
        <begin position="1"/>
        <end position="12"/>
    </location>
</feature>
<feature type="compositionally biased region" description="Polar residues" evidence="1">
    <location>
        <begin position="263"/>
        <end position="278"/>
    </location>
</feature>
<accession>A0A8H5LSD6</accession>
<name>A0A8H5LSD6_9AGAR</name>
<feature type="region of interest" description="Disordered" evidence="1">
    <location>
        <begin position="231"/>
        <end position="278"/>
    </location>
</feature>
<feature type="region of interest" description="Disordered" evidence="1">
    <location>
        <begin position="340"/>
        <end position="391"/>
    </location>
</feature>
<dbReference type="Proteomes" id="UP000518752">
    <property type="component" value="Unassembled WGS sequence"/>
</dbReference>